<evidence type="ECO:0000313" key="6">
    <source>
        <dbReference type="EMBL" id="QDU81594.1"/>
    </source>
</evidence>
<evidence type="ECO:0000256" key="2">
    <source>
        <dbReference type="ARBA" id="ARBA00023125"/>
    </source>
</evidence>
<dbReference type="GO" id="GO:0003677">
    <property type="term" value="F:DNA binding"/>
    <property type="evidence" value="ECO:0007669"/>
    <property type="project" value="UniProtKB-KW"/>
</dbReference>
<evidence type="ECO:0000256" key="1">
    <source>
        <dbReference type="ARBA" id="ARBA00023015"/>
    </source>
</evidence>
<dbReference type="CDD" id="cd07377">
    <property type="entry name" value="WHTH_GntR"/>
    <property type="match status" value="1"/>
</dbReference>
<dbReference type="RefSeq" id="WP_144997071.1">
    <property type="nucleotide sequence ID" value="NZ_CP036281.1"/>
</dbReference>
<dbReference type="InterPro" id="IPR011711">
    <property type="entry name" value="GntR_C"/>
</dbReference>
<dbReference type="PANTHER" id="PTHR43537">
    <property type="entry name" value="TRANSCRIPTIONAL REGULATOR, GNTR FAMILY"/>
    <property type="match status" value="1"/>
</dbReference>
<keyword evidence="3" id="KW-0804">Transcription</keyword>
<dbReference type="GO" id="GO:0003700">
    <property type="term" value="F:DNA-binding transcription factor activity"/>
    <property type="evidence" value="ECO:0007669"/>
    <property type="project" value="InterPro"/>
</dbReference>
<evidence type="ECO:0000256" key="4">
    <source>
        <dbReference type="SAM" id="Coils"/>
    </source>
</evidence>
<dbReference type="InterPro" id="IPR000524">
    <property type="entry name" value="Tscrpt_reg_HTH_GntR"/>
</dbReference>
<dbReference type="EMBL" id="CP036281">
    <property type="protein sequence ID" value="QDU81594.1"/>
    <property type="molecule type" value="Genomic_DNA"/>
</dbReference>
<organism evidence="6 7">
    <name type="scientific">Polystyrenella longa</name>
    <dbReference type="NCBI Taxonomy" id="2528007"/>
    <lineage>
        <taxon>Bacteria</taxon>
        <taxon>Pseudomonadati</taxon>
        <taxon>Planctomycetota</taxon>
        <taxon>Planctomycetia</taxon>
        <taxon>Planctomycetales</taxon>
        <taxon>Planctomycetaceae</taxon>
        <taxon>Polystyrenella</taxon>
    </lineage>
</organism>
<dbReference type="InterPro" id="IPR036388">
    <property type="entry name" value="WH-like_DNA-bd_sf"/>
</dbReference>
<dbReference type="SUPFAM" id="SSF48008">
    <property type="entry name" value="GntR ligand-binding domain-like"/>
    <property type="match status" value="1"/>
</dbReference>
<dbReference type="PROSITE" id="PS50949">
    <property type="entry name" value="HTH_GNTR"/>
    <property type="match status" value="1"/>
</dbReference>
<dbReference type="OrthoDB" id="114741at2"/>
<dbReference type="Pfam" id="PF00392">
    <property type="entry name" value="GntR"/>
    <property type="match status" value="1"/>
</dbReference>
<dbReference type="Gene3D" id="1.20.120.530">
    <property type="entry name" value="GntR ligand-binding domain-like"/>
    <property type="match status" value="1"/>
</dbReference>
<name>A0A518CQW8_9PLAN</name>
<dbReference type="SMART" id="SM00345">
    <property type="entry name" value="HTH_GNTR"/>
    <property type="match status" value="1"/>
</dbReference>
<accession>A0A518CQW8</accession>
<dbReference type="InterPro" id="IPR008920">
    <property type="entry name" value="TF_FadR/GntR_C"/>
</dbReference>
<dbReference type="AlphaFoldDB" id="A0A518CQW8"/>
<dbReference type="Proteomes" id="UP000317178">
    <property type="component" value="Chromosome"/>
</dbReference>
<dbReference type="PANTHER" id="PTHR43537:SF24">
    <property type="entry name" value="GLUCONATE OPERON TRANSCRIPTIONAL REPRESSOR"/>
    <property type="match status" value="1"/>
</dbReference>
<keyword evidence="1" id="KW-0805">Transcription regulation</keyword>
<dbReference type="Gene3D" id="1.10.10.10">
    <property type="entry name" value="Winged helix-like DNA-binding domain superfamily/Winged helix DNA-binding domain"/>
    <property type="match status" value="1"/>
</dbReference>
<reference evidence="6 7" key="1">
    <citation type="submission" date="2019-02" db="EMBL/GenBank/DDBJ databases">
        <title>Deep-cultivation of Planctomycetes and their phenomic and genomic characterization uncovers novel biology.</title>
        <authorList>
            <person name="Wiegand S."/>
            <person name="Jogler M."/>
            <person name="Boedeker C."/>
            <person name="Pinto D."/>
            <person name="Vollmers J."/>
            <person name="Rivas-Marin E."/>
            <person name="Kohn T."/>
            <person name="Peeters S.H."/>
            <person name="Heuer A."/>
            <person name="Rast P."/>
            <person name="Oberbeckmann S."/>
            <person name="Bunk B."/>
            <person name="Jeske O."/>
            <person name="Meyerdierks A."/>
            <person name="Storesund J.E."/>
            <person name="Kallscheuer N."/>
            <person name="Luecker S."/>
            <person name="Lage O.M."/>
            <person name="Pohl T."/>
            <person name="Merkel B.J."/>
            <person name="Hornburger P."/>
            <person name="Mueller R.-W."/>
            <person name="Bruemmer F."/>
            <person name="Labrenz M."/>
            <person name="Spormann A.M."/>
            <person name="Op den Camp H."/>
            <person name="Overmann J."/>
            <person name="Amann R."/>
            <person name="Jetten M.S.M."/>
            <person name="Mascher T."/>
            <person name="Medema M.H."/>
            <person name="Devos D.P."/>
            <person name="Kaster A.-K."/>
            <person name="Ovreas L."/>
            <person name="Rohde M."/>
            <person name="Galperin M.Y."/>
            <person name="Jogler C."/>
        </authorList>
    </citation>
    <scope>NUCLEOTIDE SEQUENCE [LARGE SCALE GENOMIC DNA]</scope>
    <source>
        <strain evidence="6 7">Pla110</strain>
    </source>
</reference>
<evidence type="ECO:0000256" key="3">
    <source>
        <dbReference type="ARBA" id="ARBA00023163"/>
    </source>
</evidence>
<dbReference type="SUPFAM" id="SSF46785">
    <property type="entry name" value="Winged helix' DNA-binding domain"/>
    <property type="match status" value="1"/>
</dbReference>
<dbReference type="Pfam" id="PF07729">
    <property type="entry name" value="FCD"/>
    <property type="match status" value="1"/>
</dbReference>
<feature type="coiled-coil region" evidence="4">
    <location>
        <begin position="199"/>
        <end position="226"/>
    </location>
</feature>
<evidence type="ECO:0000259" key="5">
    <source>
        <dbReference type="PROSITE" id="PS50949"/>
    </source>
</evidence>
<protein>
    <submittedName>
        <fullName evidence="6">HTH-type transcriptional regulator LutR</fullName>
    </submittedName>
</protein>
<proteinExistence type="predicted"/>
<keyword evidence="7" id="KW-1185">Reference proteome</keyword>
<gene>
    <name evidence="6" type="primary">lutR_1</name>
    <name evidence="6" type="ORF">Pla110_33360</name>
</gene>
<evidence type="ECO:0000313" key="7">
    <source>
        <dbReference type="Proteomes" id="UP000317178"/>
    </source>
</evidence>
<keyword evidence="2" id="KW-0238">DNA-binding</keyword>
<sequence length="240" mass="27945">MDDSCRSTAYEAIREAILQGDFREGDRVSEYAFAKKLELSRAPIREAINQLVTQGLLEQFPGSGTFVRKLTFAELEEVYELREWLECSAITSPRYALKPADLEAIQSACDEIALLIKETQTVNQLDEVETSSFVKRLYLADARFHLFILRGARNKLALQTMQDRLILEQIWSSNRVSLEAESLERLHSEHVHILDKLRKQDYEAAVRFLRKHIRDAINNYRELDRDQKQDELLDTYFSTK</sequence>
<keyword evidence="4" id="KW-0175">Coiled coil</keyword>
<dbReference type="InterPro" id="IPR036390">
    <property type="entry name" value="WH_DNA-bd_sf"/>
</dbReference>
<feature type="domain" description="HTH gntR-type" evidence="5">
    <location>
        <begin position="3"/>
        <end position="70"/>
    </location>
</feature>
<dbReference type="KEGG" id="plon:Pla110_33360"/>
<dbReference type="SMART" id="SM00895">
    <property type="entry name" value="FCD"/>
    <property type="match status" value="1"/>
</dbReference>